<dbReference type="Pfam" id="PF10639">
    <property type="entry name" value="TMEM234"/>
    <property type="match status" value="1"/>
</dbReference>
<evidence type="ECO:0000313" key="8">
    <source>
        <dbReference type="Proteomes" id="UP000242875"/>
    </source>
</evidence>
<evidence type="ECO:0008006" key="9">
    <source>
        <dbReference type="Google" id="ProtNLM"/>
    </source>
</evidence>
<name>A0A261Y7G1_9FUNG</name>
<evidence type="ECO:0000313" key="7">
    <source>
        <dbReference type="EMBL" id="OZJ06580.1"/>
    </source>
</evidence>
<keyword evidence="8" id="KW-1185">Reference proteome</keyword>
<gene>
    <name evidence="7" type="ORF">BZG36_00607</name>
</gene>
<dbReference type="PANTHER" id="PTHR28668">
    <property type="entry name" value="TRANSMEMBRANE PROTEIN 234"/>
    <property type="match status" value="1"/>
</dbReference>
<proteinExistence type="inferred from homology"/>
<keyword evidence="4 6" id="KW-1133">Transmembrane helix</keyword>
<comment type="caution">
    <text evidence="7">The sequence shown here is derived from an EMBL/GenBank/DDBJ whole genome shotgun (WGS) entry which is preliminary data.</text>
</comment>
<feature type="transmembrane region" description="Helical" evidence="6">
    <location>
        <begin position="75"/>
        <end position="94"/>
    </location>
</feature>
<evidence type="ECO:0000256" key="3">
    <source>
        <dbReference type="ARBA" id="ARBA00022692"/>
    </source>
</evidence>
<dbReference type="Proteomes" id="UP000242875">
    <property type="component" value="Unassembled WGS sequence"/>
</dbReference>
<comment type="subcellular location">
    <subcellularLocation>
        <location evidence="1">Membrane</location>
        <topology evidence="1">Multi-pass membrane protein</topology>
    </subcellularLocation>
</comment>
<dbReference type="GO" id="GO:0016020">
    <property type="term" value="C:membrane"/>
    <property type="evidence" value="ECO:0007669"/>
    <property type="project" value="UniProtKB-SubCell"/>
</dbReference>
<organism evidence="7 8">
    <name type="scientific">Bifiguratus adelaidae</name>
    <dbReference type="NCBI Taxonomy" id="1938954"/>
    <lineage>
        <taxon>Eukaryota</taxon>
        <taxon>Fungi</taxon>
        <taxon>Fungi incertae sedis</taxon>
        <taxon>Mucoromycota</taxon>
        <taxon>Mucoromycotina</taxon>
        <taxon>Endogonomycetes</taxon>
        <taxon>Endogonales</taxon>
        <taxon>Endogonales incertae sedis</taxon>
        <taxon>Bifiguratus</taxon>
    </lineage>
</organism>
<sequence length="119" mass="13018">MSSAFFATCWGFTNPFIRRGSQDIEAISNQYPQGGPVRWLAETRWLLTRWQYVLPLALNLSGSVVYYYAIDLSQAVPITNSLTLIFTVLAGALLGEEQVGWETFIGGLLIVAGIGLCAA</sequence>
<feature type="transmembrane region" description="Helical" evidence="6">
    <location>
        <begin position="50"/>
        <end position="68"/>
    </location>
</feature>
<comment type="similarity">
    <text evidence="2">Belongs to the TMEM234 family.</text>
</comment>
<dbReference type="SUPFAM" id="SSF103481">
    <property type="entry name" value="Multidrug resistance efflux transporter EmrE"/>
    <property type="match status" value="1"/>
</dbReference>
<dbReference type="PANTHER" id="PTHR28668:SF1">
    <property type="entry name" value="TRANSMEMBRANE PROTEIN 234"/>
    <property type="match status" value="1"/>
</dbReference>
<evidence type="ECO:0000256" key="1">
    <source>
        <dbReference type="ARBA" id="ARBA00004141"/>
    </source>
</evidence>
<evidence type="ECO:0000256" key="5">
    <source>
        <dbReference type="ARBA" id="ARBA00023136"/>
    </source>
</evidence>
<keyword evidence="5 6" id="KW-0472">Membrane</keyword>
<dbReference type="EMBL" id="MVBO01000003">
    <property type="protein sequence ID" value="OZJ06580.1"/>
    <property type="molecule type" value="Genomic_DNA"/>
</dbReference>
<feature type="transmembrane region" description="Helical" evidence="6">
    <location>
        <begin position="100"/>
        <end position="118"/>
    </location>
</feature>
<keyword evidence="3 6" id="KW-0812">Transmembrane</keyword>
<dbReference type="AlphaFoldDB" id="A0A261Y7G1"/>
<evidence type="ECO:0000256" key="6">
    <source>
        <dbReference type="SAM" id="Phobius"/>
    </source>
</evidence>
<protein>
    <recommendedName>
        <fullName evidence="9">EamA domain-containing protein</fullName>
    </recommendedName>
</protein>
<dbReference type="OrthoDB" id="43458at2759"/>
<evidence type="ECO:0000256" key="4">
    <source>
        <dbReference type="ARBA" id="ARBA00022989"/>
    </source>
</evidence>
<accession>A0A261Y7G1</accession>
<reference evidence="7 8" key="1">
    <citation type="journal article" date="2017" name="Mycologia">
        <title>Bifiguratus adelaidae, gen. et sp. nov., a new member of Mucoromycotina in endophytic and soil-dwelling habitats.</title>
        <authorList>
            <person name="Torres-Cruz T.J."/>
            <person name="Billingsley Tobias T.L."/>
            <person name="Almatruk M."/>
            <person name="Hesse C."/>
            <person name="Kuske C.R."/>
            <person name="Desiro A."/>
            <person name="Benucci G.M."/>
            <person name="Bonito G."/>
            <person name="Stajich J.E."/>
            <person name="Dunlap C."/>
            <person name="Arnold A.E."/>
            <person name="Porras-Alfaro A."/>
        </authorList>
    </citation>
    <scope>NUCLEOTIDE SEQUENCE [LARGE SCALE GENOMIC DNA]</scope>
    <source>
        <strain evidence="7 8">AZ0501</strain>
    </source>
</reference>
<dbReference type="InterPro" id="IPR018908">
    <property type="entry name" value="TMEM234"/>
</dbReference>
<dbReference type="InterPro" id="IPR037185">
    <property type="entry name" value="EmrE-like"/>
</dbReference>
<dbReference type="Gene3D" id="1.10.3730.20">
    <property type="match status" value="1"/>
</dbReference>
<evidence type="ECO:0000256" key="2">
    <source>
        <dbReference type="ARBA" id="ARBA00005977"/>
    </source>
</evidence>